<gene>
    <name evidence="2" type="ORF">CL176_09525</name>
</gene>
<reference evidence="2 3" key="1">
    <citation type="submission" date="2017-09" db="EMBL/GenBank/DDBJ databases">
        <title>Complete genome sequence of Oxytococcus suis strain ZY16052.</title>
        <authorList>
            <person name="Li F."/>
        </authorList>
    </citation>
    <scope>NUCLEOTIDE SEQUENCE [LARGE SCALE GENOMIC DNA]</scope>
    <source>
        <strain evidence="2 3">ZY16052</strain>
    </source>
</reference>
<proteinExistence type="predicted"/>
<evidence type="ECO:0000313" key="3">
    <source>
        <dbReference type="Proteomes" id="UP000263232"/>
    </source>
</evidence>
<accession>A0A347WMB1</accession>
<keyword evidence="3" id="KW-1185">Reference proteome</keyword>
<dbReference type="Proteomes" id="UP000263232">
    <property type="component" value="Chromosome"/>
</dbReference>
<protein>
    <recommendedName>
        <fullName evidence="1">DUF1659 domain-containing protein</fullName>
    </recommendedName>
</protein>
<dbReference type="RefSeq" id="WP_118991113.1">
    <property type="nucleotide sequence ID" value="NZ_CP023434.1"/>
</dbReference>
<organism evidence="2 3">
    <name type="scientific">Suicoccus acidiformans</name>
    <dbReference type="NCBI Taxonomy" id="2036206"/>
    <lineage>
        <taxon>Bacteria</taxon>
        <taxon>Bacillati</taxon>
        <taxon>Bacillota</taxon>
        <taxon>Bacilli</taxon>
        <taxon>Lactobacillales</taxon>
        <taxon>Aerococcaceae</taxon>
        <taxon>Suicoccus</taxon>
    </lineage>
</organism>
<evidence type="ECO:0000259" key="1">
    <source>
        <dbReference type="Pfam" id="PF07872"/>
    </source>
</evidence>
<evidence type="ECO:0000313" key="2">
    <source>
        <dbReference type="EMBL" id="AXY26218.1"/>
    </source>
</evidence>
<dbReference type="EMBL" id="CP023434">
    <property type="protein sequence ID" value="AXY26218.1"/>
    <property type="molecule type" value="Genomic_DNA"/>
</dbReference>
<dbReference type="AlphaFoldDB" id="A0A347WMB1"/>
<sequence>MPKTLVSGRLQIKSTDPQTKKATTVNLADLLETATDAEVRAVATAIQPMLADPVDSIRTTFVHELIA</sequence>
<dbReference type="Pfam" id="PF07872">
    <property type="entry name" value="DUF1659"/>
    <property type="match status" value="1"/>
</dbReference>
<dbReference type="InterPro" id="IPR012454">
    <property type="entry name" value="DUF1659"/>
</dbReference>
<feature type="domain" description="DUF1659" evidence="1">
    <location>
        <begin position="3"/>
        <end position="66"/>
    </location>
</feature>
<dbReference type="KEGG" id="abae:CL176_09525"/>
<name>A0A347WMB1_9LACT</name>